<dbReference type="EMBL" id="JAGKQQ010000001">
    <property type="protein sequence ID" value="MBP3954345.1"/>
    <property type="molecule type" value="Genomic_DNA"/>
</dbReference>
<evidence type="ECO:0000313" key="2">
    <source>
        <dbReference type="EMBL" id="MBP3954345.1"/>
    </source>
</evidence>
<evidence type="ECO:0000313" key="3">
    <source>
        <dbReference type="Proteomes" id="UP000676565"/>
    </source>
</evidence>
<protein>
    <submittedName>
        <fullName evidence="2">Uncharacterized protein</fullName>
    </submittedName>
</protein>
<accession>A0ABS5BKZ9</accession>
<keyword evidence="1" id="KW-1133">Transmembrane helix</keyword>
<organism evidence="2 3">
    <name type="scientific">Gemmata palustris</name>
    <dbReference type="NCBI Taxonomy" id="2822762"/>
    <lineage>
        <taxon>Bacteria</taxon>
        <taxon>Pseudomonadati</taxon>
        <taxon>Planctomycetota</taxon>
        <taxon>Planctomycetia</taxon>
        <taxon>Gemmatales</taxon>
        <taxon>Gemmataceae</taxon>
        <taxon>Gemmata</taxon>
    </lineage>
</organism>
<name>A0ABS5BKZ9_9BACT</name>
<dbReference type="Proteomes" id="UP000676565">
    <property type="component" value="Unassembled WGS sequence"/>
</dbReference>
<feature type="transmembrane region" description="Helical" evidence="1">
    <location>
        <begin position="36"/>
        <end position="58"/>
    </location>
</feature>
<proteinExistence type="predicted"/>
<sequence>MFGIEVALVIVGVLALTRRRLPVTRTRVVIGTPAQLLGLVALTPLPLAVLAGALCAMSENSTEPTPPARIIWLLMGIELGTSLCVAGIVFGVGALVAVRSNEAECR</sequence>
<gene>
    <name evidence="2" type="ORF">J8F10_03415</name>
</gene>
<feature type="transmembrane region" description="Helical" evidence="1">
    <location>
        <begin position="70"/>
        <end position="98"/>
    </location>
</feature>
<dbReference type="RefSeq" id="WP_210652481.1">
    <property type="nucleotide sequence ID" value="NZ_JAGKQQ010000001.1"/>
</dbReference>
<keyword evidence="1" id="KW-0812">Transmembrane</keyword>
<keyword evidence="1" id="KW-0472">Membrane</keyword>
<evidence type="ECO:0000256" key="1">
    <source>
        <dbReference type="SAM" id="Phobius"/>
    </source>
</evidence>
<keyword evidence="3" id="KW-1185">Reference proteome</keyword>
<comment type="caution">
    <text evidence="2">The sequence shown here is derived from an EMBL/GenBank/DDBJ whole genome shotgun (WGS) entry which is preliminary data.</text>
</comment>
<reference evidence="2 3" key="1">
    <citation type="submission" date="2021-04" db="EMBL/GenBank/DDBJ databases">
        <authorList>
            <person name="Ivanova A."/>
        </authorList>
    </citation>
    <scope>NUCLEOTIDE SEQUENCE [LARGE SCALE GENOMIC DNA]</scope>
    <source>
        <strain evidence="2 3">G18</strain>
    </source>
</reference>